<dbReference type="EMBL" id="CP054140">
    <property type="protein sequence ID" value="QQG66980.1"/>
    <property type="molecule type" value="Genomic_DNA"/>
</dbReference>
<dbReference type="Gene3D" id="3.40.50.300">
    <property type="entry name" value="P-loop containing nucleotide triphosphate hydrolases"/>
    <property type="match status" value="1"/>
</dbReference>
<dbReference type="InterPro" id="IPR027417">
    <property type="entry name" value="P-loop_NTPase"/>
</dbReference>
<evidence type="ECO:0000313" key="3">
    <source>
        <dbReference type="Proteomes" id="UP000596092"/>
    </source>
</evidence>
<proteinExistence type="predicted"/>
<dbReference type="InterPro" id="IPR021871">
    <property type="entry name" value="DUF3482"/>
</dbReference>
<dbReference type="AlphaFoldDB" id="A0A7T6ARY0"/>
<dbReference type="Proteomes" id="UP000596092">
    <property type="component" value="Chromosome"/>
</dbReference>
<protein>
    <submittedName>
        <fullName evidence="2">GTPase/DUF3482 domain-containing protein</fullName>
    </submittedName>
</protein>
<accession>A0A7T6ARY0</accession>
<reference evidence="2 3" key="1">
    <citation type="submission" date="2020-05" db="EMBL/GenBank/DDBJ databases">
        <title>Complete genome of Desulfobulbus oligotrophicus.</title>
        <authorList>
            <person name="Podar M."/>
        </authorList>
    </citation>
    <scope>NUCLEOTIDE SEQUENCE [LARGE SCALE GENOMIC DNA]</scope>
    <source>
        <strain evidence="2 3">Prop6</strain>
    </source>
</reference>
<dbReference type="InterPro" id="IPR006073">
    <property type="entry name" value="GTP-bd"/>
</dbReference>
<name>A0A7T6ARY0_9BACT</name>
<sequence>MSQIPEFAIIGHPNEGKSSVLSTLAEDDSVRVSPVPGETAVCRTFPVRIDGRTIIRFIDTPGFQNPRQTLRWLQNHEGPEELLPAFIHAHQDNPLFADDCELLRPVAAGAGVIFVADGSRPLRNVDQVEMEILRLSGAPRMAVLNCKEEESAYQEKWLATFRQHFNAVRIFNAHRATYRQRIELLESLKSIDQQLEPTLRFVIKAFKEDWKARNQRTAALVVAFLQDVLSYQRVKPCPKGRQESLRTELHQQYLTYVTDQERRTQQAIRKLFKHNIFHLDLPPQSILEEDLFSQRTWKFLGLTDRQLILAGALLGAAAGVGIDAATIGTSFGIFSAVGGLIGAGATALKGKELLSGSRLLGMKLDSEQLQVGPVNNIQLLYILLDRSLLFYQHVINWAHGRRDYRQDPALLQPEGGKEGFTSHWSREQLGICDQFFQTVRKDQIEKIDETAALLVNMLLNQFTEIAEDRMVQQAPRHFFSQTNKQ</sequence>
<feature type="domain" description="G" evidence="1">
    <location>
        <begin position="7"/>
        <end position="87"/>
    </location>
</feature>
<dbReference type="SUPFAM" id="SSF52540">
    <property type="entry name" value="P-loop containing nucleoside triphosphate hydrolases"/>
    <property type="match status" value="1"/>
</dbReference>
<dbReference type="Pfam" id="PF11981">
    <property type="entry name" value="DUF3482"/>
    <property type="match status" value="1"/>
</dbReference>
<evidence type="ECO:0000259" key="1">
    <source>
        <dbReference type="Pfam" id="PF01926"/>
    </source>
</evidence>
<gene>
    <name evidence="2" type="ORF">HP555_07005</name>
</gene>
<evidence type="ECO:0000313" key="2">
    <source>
        <dbReference type="EMBL" id="QQG66980.1"/>
    </source>
</evidence>
<organism evidence="2 3">
    <name type="scientific">Desulfobulbus oligotrophicus</name>
    <dbReference type="NCBI Taxonomy" id="1909699"/>
    <lineage>
        <taxon>Bacteria</taxon>
        <taxon>Pseudomonadati</taxon>
        <taxon>Thermodesulfobacteriota</taxon>
        <taxon>Desulfobulbia</taxon>
        <taxon>Desulfobulbales</taxon>
        <taxon>Desulfobulbaceae</taxon>
        <taxon>Desulfobulbus</taxon>
    </lineage>
</organism>
<dbReference type="Pfam" id="PF01926">
    <property type="entry name" value="MMR_HSR1"/>
    <property type="match status" value="1"/>
</dbReference>
<dbReference type="KEGG" id="dog:HP555_07005"/>
<dbReference type="GO" id="GO:0005525">
    <property type="term" value="F:GTP binding"/>
    <property type="evidence" value="ECO:0007669"/>
    <property type="project" value="InterPro"/>
</dbReference>
<keyword evidence="3" id="KW-1185">Reference proteome</keyword>